<keyword evidence="3" id="KW-1185">Reference proteome</keyword>
<evidence type="ECO:0000256" key="1">
    <source>
        <dbReference type="SAM" id="Phobius"/>
    </source>
</evidence>
<keyword evidence="1" id="KW-0472">Membrane</keyword>
<feature type="transmembrane region" description="Helical" evidence="1">
    <location>
        <begin position="103"/>
        <end position="122"/>
    </location>
</feature>
<evidence type="ECO:0000313" key="3">
    <source>
        <dbReference type="Proteomes" id="UP000464754"/>
    </source>
</evidence>
<protein>
    <recommendedName>
        <fullName evidence="4">EamA domain-containing protein</fullName>
    </recommendedName>
</protein>
<feature type="transmembrane region" description="Helical" evidence="1">
    <location>
        <begin position="129"/>
        <end position="149"/>
    </location>
</feature>
<dbReference type="AlphaFoldDB" id="A0A6N4TF53"/>
<dbReference type="EMBL" id="AP019695">
    <property type="protein sequence ID" value="BBK21766.1"/>
    <property type="molecule type" value="Genomic_DNA"/>
</dbReference>
<dbReference type="KEGG" id="aarg:Aargi30884_06690"/>
<proteinExistence type="predicted"/>
<feature type="transmembrane region" description="Helical" evidence="1">
    <location>
        <begin position="49"/>
        <end position="66"/>
    </location>
</feature>
<evidence type="ECO:0008006" key="4">
    <source>
        <dbReference type="Google" id="ProtNLM"/>
    </source>
</evidence>
<dbReference type="Proteomes" id="UP000464754">
    <property type="component" value="Chromosome"/>
</dbReference>
<dbReference type="RefSeq" id="WP_115714966.1">
    <property type="nucleotide sequence ID" value="NZ_AP019695.1"/>
</dbReference>
<keyword evidence="1" id="KW-0812">Transmembrane</keyword>
<organism evidence="2 3">
    <name type="scientific">Amedibacterium intestinale</name>
    <dbReference type="NCBI Taxonomy" id="2583452"/>
    <lineage>
        <taxon>Bacteria</taxon>
        <taxon>Bacillati</taxon>
        <taxon>Bacillota</taxon>
        <taxon>Erysipelotrichia</taxon>
        <taxon>Erysipelotrichales</taxon>
        <taxon>Erysipelotrichaceae</taxon>
        <taxon>Amedibacterium</taxon>
    </lineage>
</organism>
<feature type="transmembrane region" description="Helical" evidence="1">
    <location>
        <begin position="73"/>
        <end position="91"/>
    </location>
</feature>
<accession>A0A6N4TF53</accession>
<reference evidence="3" key="1">
    <citation type="submission" date="2019-05" db="EMBL/GenBank/DDBJ databases">
        <title>Complete genome sequencing of Absiella argi strain JCM 30884.</title>
        <authorList>
            <person name="Sakamoto M."/>
            <person name="Murakami T."/>
            <person name="Mori H."/>
        </authorList>
    </citation>
    <scope>NUCLEOTIDE SEQUENCE [LARGE SCALE GENOMIC DNA]</scope>
    <source>
        <strain evidence="3">JCM 30884</strain>
    </source>
</reference>
<sequence>MNVISNRERINRKRFYKSYSSIITFLFSGVLTGIMIKLFDMYAGEIGNIFSRISVWIFLCTTISIRSKTSLKAAVNVFSYCISMLAGYYVMADCTNNVYSLTFVYGWFLVSLGSPFMSFCVWYTKGRGIVSKVLSVCIIVCMELLAILLYDKIRISDIILALATGILVFSNKT</sequence>
<evidence type="ECO:0000313" key="2">
    <source>
        <dbReference type="EMBL" id="BBK21766.1"/>
    </source>
</evidence>
<name>A0A6N4TF53_9FIRM</name>
<keyword evidence="1" id="KW-1133">Transmembrane helix</keyword>
<gene>
    <name evidence="2" type="ORF">Aargi30884_06690</name>
</gene>
<feature type="transmembrane region" description="Helical" evidence="1">
    <location>
        <begin position="155"/>
        <end position="171"/>
    </location>
</feature>
<feature type="transmembrane region" description="Helical" evidence="1">
    <location>
        <begin position="21"/>
        <end position="43"/>
    </location>
</feature>